<organism evidence="2 3">
    <name type="scientific">[Clostridium] symbiosum ATCC 14940</name>
    <dbReference type="NCBI Taxonomy" id="411472"/>
    <lineage>
        <taxon>Bacteria</taxon>
        <taxon>Bacillati</taxon>
        <taxon>Bacillota</taxon>
        <taxon>Clostridia</taxon>
        <taxon>Lachnospirales</taxon>
        <taxon>Lachnospiraceae</taxon>
        <taxon>Otoolea</taxon>
    </lineage>
</organism>
<dbReference type="EMBL" id="AWSU01000255">
    <property type="protein sequence ID" value="ERI75362.1"/>
    <property type="molecule type" value="Genomic_DNA"/>
</dbReference>
<name>A0ABC9TVN1_CLOSY</name>
<evidence type="ECO:0000256" key="1">
    <source>
        <dbReference type="SAM" id="SignalP"/>
    </source>
</evidence>
<feature type="signal peptide" evidence="1">
    <location>
        <begin position="1"/>
        <end position="24"/>
    </location>
</feature>
<comment type="caution">
    <text evidence="2">The sequence shown here is derived from an EMBL/GenBank/DDBJ whole genome shotgun (WGS) entry which is preliminary data.</text>
</comment>
<accession>A0ABC9TVN1</accession>
<sequence length="157" mass="17571">MKKYLKVLCTAAALTCCMSFPAFAAETRAEYKEASAAVRSEIKELDGEIKPLTEENKIVSAKYKSIRLAKKNGQTLSVEKENWKKAKELHKSIVEIRKEMKATAVKPLKAEAKAQVKAKEFDSAIGTLNEVLDAKKARLASLKEINEIWEQIDSLIE</sequence>
<dbReference type="RefSeq" id="WP_021640538.1">
    <property type="nucleotide sequence ID" value="NZ_KE992793.1"/>
</dbReference>
<evidence type="ECO:0000313" key="3">
    <source>
        <dbReference type="Proteomes" id="UP000016491"/>
    </source>
</evidence>
<proteinExistence type="predicted"/>
<dbReference type="Proteomes" id="UP000016491">
    <property type="component" value="Unassembled WGS sequence"/>
</dbReference>
<protein>
    <submittedName>
        <fullName evidence="2">Uncharacterized protein</fullName>
    </submittedName>
</protein>
<dbReference type="AlphaFoldDB" id="A0ABC9TVN1"/>
<keyword evidence="1" id="KW-0732">Signal</keyword>
<feature type="chain" id="PRO_5044768982" evidence="1">
    <location>
        <begin position="25"/>
        <end position="157"/>
    </location>
</feature>
<gene>
    <name evidence="2" type="ORF">CLOSYM_03283</name>
</gene>
<reference evidence="2 3" key="1">
    <citation type="submission" date="2013-07" db="EMBL/GenBank/DDBJ databases">
        <authorList>
            <person name="Weinstock G."/>
            <person name="Sodergren E."/>
            <person name="Wylie T."/>
            <person name="Fulton L."/>
            <person name="Fulton R."/>
            <person name="Fronick C."/>
            <person name="O'Laughlin M."/>
            <person name="Godfrey J."/>
            <person name="Miner T."/>
            <person name="Herter B."/>
            <person name="Appelbaum E."/>
            <person name="Cordes M."/>
            <person name="Lek S."/>
            <person name="Wollam A."/>
            <person name="Pepin K.H."/>
            <person name="Palsikar V.B."/>
            <person name="Mitreva M."/>
            <person name="Wilson R.K."/>
        </authorList>
    </citation>
    <scope>NUCLEOTIDE SEQUENCE [LARGE SCALE GENOMIC DNA]</scope>
    <source>
        <strain evidence="2 3">ATCC 14940</strain>
    </source>
</reference>
<evidence type="ECO:0000313" key="2">
    <source>
        <dbReference type="EMBL" id="ERI75362.1"/>
    </source>
</evidence>